<evidence type="ECO:0000313" key="4">
    <source>
        <dbReference type="Proteomes" id="UP001166004"/>
    </source>
</evidence>
<dbReference type="PANTHER" id="PTHR12049:SF7">
    <property type="entry name" value="PROTEIN ARGININE METHYLTRANSFERASE NDUFAF7, MITOCHONDRIAL"/>
    <property type="match status" value="1"/>
</dbReference>
<dbReference type="InterPro" id="IPR029063">
    <property type="entry name" value="SAM-dependent_MTases_sf"/>
</dbReference>
<dbReference type="InterPro" id="IPR038375">
    <property type="entry name" value="NDUFAF7_sf"/>
</dbReference>
<keyword evidence="4" id="KW-1185">Reference proteome</keyword>
<keyword evidence="1" id="KW-0489">Methyltransferase</keyword>
<organism evidence="3 4">
    <name type="scientific">Pelagibacter ubique</name>
    <dbReference type="NCBI Taxonomy" id="198252"/>
    <lineage>
        <taxon>Bacteria</taxon>
        <taxon>Pseudomonadati</taxon>
        <taxon>Pseudomonadota</taxon>
        <taxon>Alphaproteobacteria</taxon>
        <taxon>Candidatus Pelagibacterales</taxon>
        <taxon>Candidatus Pelagibacteraceae</taxon>
        <taxon>Candidatus Pelagibacter</taxon>
    </lineage>
</organism>
<keyword evidence="2" id="KW-0808">Transferase</keyword>
<proteinExistence type="predicted"/>
<gene>
    <name evidence="3" type="ORF">VP91_00006940</name>
</gene>
<evidence type="ECO:0000256" key="2">
    <source>
        <dbReference type="ARBA" id="ARBA00022679"/>
    </source>
</evidence>
<accession>A0ABX1T2T9</accession>
<dbReference type="InterPro" id="IPR003788">
    <property type="entry name" value="NDUFAF7"/>
</dbReference>
<dbReference type="RefSeq" id="WP_248289212.1">
    <property type="nucleotide sequence ID" value="NZ_LANA01000001.1"/>
</dbReference>
<sequence length="351" mass="41247">MKINRESALPLDKFIEFALYDKDNGYYMKKNPFGKEGDFITAPNITRLFSEIIAIWVITFWKSIGSPKKFNLLELGAGNGEMMKVIIATLKKFPECANNCNFQIHEKSIFLINQQKKNLKSDDITWVDDINKANSNPTIFLANEFFDALPIKQFFRKKQSWFERFVDLKEIDKAEFKEHITDIRKIEKNLKFEISKNQDIIEYSPLSFKYLKDICSIIKKNDGGILVIDYGYLNSKMYETLQAVNKHKYSNILRDIGDSDITYNINFSLFEKFVDQFNDLDCIINSQKKFLTSMGIIQRAEIVSENIPFSKKTDLFYRIRRLIDEKQMGELFKVMLIKKKKNKFKTGFKID</sequence>
<dbReference type="PANTHER" id="PTHR12049">
    <property type="entry name" value="PROTEIN ARGININE METHYLTRANSFERASE NDUFAF7, MITOCHONDRIAL"/>
    <property type="match status" value="1"/>
</dbReference>
<dbReference type="Gene3D" id="3.40.50.12710">
    <property type="match status" value="1"/>
</dbReference>
<protein>
    <submittedName>
        <fullName evidence="3">Cyclopropane-fatty-acyl-phospholipid synthase</fullName>
    </submittedName>
</protein>
<comment type="caution">
    <text evidence="3">The sequence shown here is derived from an EMBL/GenBank/DDBJ whole genome shotgun (WGS) entry which is preliminary data.</text>
</comment>
<reference evidence="3 4" key="1">
    <citation type="submission" date="2019-07" db="EMBL/GenBank/DDBJ databases">
        <title>SAR11 Genome Evolution.</title>
        <authorList>
            <person name="Giovannoni S."/>
        </authorList>
    </citation>
    <scope>NUCLEOTIDE SEQUENCE [LARGE SCALE GENOMIC DNA]</scope>
    <source>
        <strain evidence="3 4">HTCC9565</strain>
    </source>
</reference>
<dbReference type="EMBL" id="LANA01000001">
    <property type="protein sequence ID" value="NMN67550.1"/>
    <property type="molecule type" value="Genomic_DNA"/>
</dbReference>
<evidence type="ECO:0000313" key="3">
    <source>
        <dbReference type="EMBL" id="NMN67550.1"/>
    </source>
</evidence>
<dbReference type="SUPFAM" id="SSF53335">
    <property type="entry name" value="S-adenosyl-L-methionine-dependent methyltransferases"/>
    <property type="match status" value="1"/>
</dbReference>
<dbReference type="Proteomes" id="UP001166004">
    <property type="component" value="Unassembled WGS sequence"/>
</dbReference>
<name>A0ABX1T2T9_PELUQ</name>
<dbReference type="Pfam" id="PF02636">
    <property type="entry name" value="Methyltransf_28"/>
    <property type="match status" value="1"/>
</dbReference>
<evidence type="ECO:0000256" key="1">
    <source>
        <dbReference type="ARBA" id="ARBA00022603"/>
    </source>
</evidence>